<dbReference type="EMBL" id="NBNE01009222">
    <property type="protein sequence ID" value="OWY98630.1"/>
    <property type="molecule type" value="Genomic_DNA"/>
</dbReference>
<keyword evidence="1" id="KW-0472">Membrane</keyword>
<feature type="non-terminal residue" evidence="2">
    <location>
        <position position="263"/>
    </location>
</feature>
<accession>A0A225UZN8</accession>
<dbReference type="PANTHER" id="PTHR43310">
    <property type="entry name" value="SULFATE TRANSPORTER YBAR-RELATED"/>
    <property type="match status" value="1"/>
</dbReference>
<comment type="caution">
    <text evidence="2">The sequence shown here is derived from an EMBL/GenBank/DDBJ whole genome shotgun (WGS) entry which is preliminary data.</text>
</comment>
<feature type="transmembrane region" description="Helical" evidence="1">
    <location>
        <begin position="109"/>
        <end position="130"/>
    </location>
</feature>
<dbReference type="PANTHER" id="PTHR43310:SF2">
    <property type="entry name" value="SLC26A_SULP TRANSPORTER DOMAIN-CONTAINING PROTEIN"/>
    <property type="match status" value="1"/>
</dbReference>
<dbReference type="InterPro" id="IPR052706">
    <property type="entry name" value="Membrane-Transporter-like"/>
</dbReference>
<evidence type="ECO:0000256" key="1">
    <source>
        <dbReference type="SAM" id="Phobius"/>
    </source>
</evidence>
<dbReference type="AlphaFoldDB" id="A0A225UZN8"/>
<dbReference type="OrthoDB" id="123448at2759"/>
<keyword evidence="3" id="KW-1185">Reference proteome</keyword>
<feature type="transmembrane region" description="Helical" evidence="1">
    <location>
        <begin position="77"/>
        <end position="97"/>
    </location>
</feature>
<feature type="transmembrane region" description="Helical" evidence="1">
    <location>
        <begin position="20"/>
        <end position="41"/>
    </location>
</feature>
<keyword evidence="1" id="KW-1133">Transmembrane helix</keyword>
<reference evidence="3" key="1">
    <citation type="submission" date="2017-03" db="EMBL/GenBank/DDBJ databases">
        <title>Phytopthora megakarya and P. palmivora, two closely related causual agents of cacao black pod achieved similar genome size and gene model numbers by different mechanisms.</title>
        <authorList>
            <person name="Ali S."/>
            <person name="Shao J."/>
            <person name="Larry D.J."/>
            <person name="Kronmiller B."/>
            <person name="Shen D."/>
            <person name="Strem M.D."/>
            <person name="Melnick R.L."/>
            <person name="Guiltinan M.J."/>
            <person name="Tyler B.M."/>
            <person name="Meinhardt L.W."/>
            <person name="Bailey B.A."/>
        </authorList>
    </citation>
    <scope>NUCLEOTIDE SEQUENCE [LARGE SCALE GENOMIC DNA]</scope>
    <source>
        <strain evidence="3">zdho120</strain>
    </source>
</reference>
<evidence type="ECO:0000313" key="2">
    <source>
        <dbReference type="EMBL" id="OWY98630.1"/>
    </source>
</evidence>
<name>A0A225UZN8_9STRA</name>
<gene>
    <name evidence="2" type="ORF">PHMEG_00030558</name>
</gene>
<proteinExistence type="predicted"/>
<evidence type="ECO:0000313" key="3">
    <source>
        <dbReference type="Proteomes" id="UP000198211"/>
    </source>
</evidence>
<keyword evidence="1" id="KW-0812">Transmembrane</keyword>
<dbReference type="Proteomes" id="UP000198211">
    <property type="component" value="Unassembled WGS sequence"/>
</dbReference>
<protein>
    <submittedName>
        <fullName evidence="2">Sulfate Permease</fullName>
    </submittedName>
</protein>
<feature type="transmembrane region" description="Helical" evidence="1">
    <location>
        <begin position="173"/>
        <end position="192"/>
    </location>
</feature>
<organism evidence="2 3">
    <name type="scientific">Phytophthora megakarya</name>
    <dbReference type="NCBI Taxonomy" id="4795"/>
    <lineage>
        <taxon>Eukaryota</taxon>
        <taxon>Sar</taxon>
        <taxon>Stramenopiles</taxon>
        <taxon>Oomycota</taxon>
        <taxon>Peronosporomycetes</taxon>
        <taxon>Peronosporales</taxon>
        <taxon>Peronosporaceae</taxon>
        <taxon>Phytophthora</taxon>
    </lineage>
</organism>
<sequence length="263" mass="28954">MSSYAVIIFSDPAFKPFVPALSKLVVFHQIMFTLMSSMPFAIDQVQDAGLIFHSAMATSICVTLNDNNSAVSPEANITTTIVTIDIATASLGVYPVIMGRFKMAALVSYLPIPVIGGYLAFIGVFCLYHGPRGQRLLVNDQHDRECPQYSAVYARIPGRRDTPAGLKKLQEPLALSTAIMAMPLFFFLRLTLGSISLDEARQDGWADPVEKTASISELLTLLDFNLVHWSEIPRQTVTRLGMVFIVAISPSSMQLECRRHLIA</sequence>
<dbReference type="STRING" id="4795.A0A225UZN8"/>